<feature type="domain" description="HMA" evidence="2">
    <location>
        <begin position="45"/>
        <end position="113"/>
    </location>
</feature>
<sequence>MQELNLTDKNASTGGCGCGGCGCGGCGCGGGNAAQNSQAAVDAETVTELSVTGMTCGHCVNSVTEELSGLAGVSAVEVELVAGGTSKVTVRSDAPLRNDDVRAAIDEAGYALA</sequence>
<dbReference type="InterPro" id="IPR006121">
    <property type="entry name" value="HMA_dom"/>
</dbReference>
<dbReference type="InterPro" id="IPR036163">
    <property type="entry name" value="HMA_dom_sf"/>
</dbReference>
<comment type="caution">
    <text evidence="3">The sequence shown here is derived from an EMBL/GenBank/DDBJ whole genome shotgun (WGS) entry which is preliminary data.</text>
</comment>
<dbReference type="CDD" id="cd00371">
    <property type="entry name" value="HMA"/>
    <property type="match status" value="1"/>
</dbReference>
<dbReference type="AlphaFoldDB" id="A0AAW6TAH9"/>
<gene>
    <name evidence="3" type="ORF">QF206_08865</name>
</gene>
<accession>A0AAW6TAH9</accession>
<evidence type="ECO:0000313" key="3">
    <source>
        <dbReference type="EMBL" id="MDI2099070.1"/>
    </source>
</evidence>
<dbReference type="PROSITE" id="PS01047">
    <property type="entry name" value="HMA_1"/>
    <property type="match status" value="1"/>
</dbReference>
<proteinExistence type="predicted"/>
<dbReference type="SUPFAM" id="SSF55008">
    <property type="entry name" value="HMA, heavy metal-associated domain"/>
    <property type="match status" value="1"/>
</dbReference>
<dbReference type="RefSeq" id="WP_281488854.1">
    <property type="nucleotide sequence ID" value="NZ_JASATX010000003.1"/>
</dbReference>
<name>A0AAW6TAH9_9MICO</name>
<dbReference type="GO" id="GO:0046872">
    <property type="term" value="F:metal ion binding"/>
    <property type="evidence" value="ECO:0007669"/>
    <property type="project" value="UniProtKB-KW"/>
</dbReference>
<dbReference type="PROSITE" id="PS50846">
    <property type="entry name" value="HMA_2"/>
    <property type="match status" value="1"/>
</dbReference>
<organism evidence="3 4">
    <name type="scientific">Ruicaihuangia caeni</name>
    <dbReference type="NCBI Taxonomy" id="3042517"/>
    <lineage>
        <taxon>Bacteria</taxon>
        <taxon>Bacillati</taxon>
        <taxon>Actinomycetota</taxon>
        <taxon>Actinomycetes</taxon>
        <taxon>Micrococcales</taxon>
        <taxon>Microbacteriaceae</taxon>
        <taxon>Ruicaihuangia</taxon>
    </lineage>
</organism>
<reference evidence="3 4" key="1">
    <citation type="submission" date="2023-04" db="EMBL/GenBank/DDBJ databases">
        <title>Klugiella caeni sp. nov. isolated from the sludge of biochemical tank.</title>
        <authorList>
            <person name="Geng K."/>
        </authorList>
    </citation>
    <scope>NUCLEOTIDE SEQUENCE [LARGE SCALE GENOMIC DNA]</scope>
    <source>
        <strain evidence="3 4">YN-L-19</strain>
    </source>
</reference>
<dbReference type="Gene3D" id="3.30.70.100">
    <property type="match status" value="1"/>
</dbReference>
<keyword evidence="1" id="KW-0479">Metal-binding</keyword>
<dbReference type="EMBL" id="JASATX010000003">
    <property type="protein sequence ID" value="MDI2099070.1"/>
    <property type="molecule type" value="Genomic_DNA"/>
</dbReference>
<protein>
    <submittedName>
        <fullName evidence="3">Heavy metal-associated domain-containing protein</fullName>
    </submittedName>
</protein>
<dbReference type="Pfam" id="PF00403">
    <property type="entry name" value="HMA"/>
    <property type="match status" value="1"/>
</dbReference>
<evidence type="ECO:0000256" key="1">
    <source>
        <dbReference type="ARBA" id="ARBA00022723"/>
    </source>
</evidence>
<keyword evidence="4" id="KW-1185">Reference proteome</keyword>
<evidence type="ECO:0000313" key="4">
    <source>
        <dbReference type="Proteomes" id="UP001321506"/>
    </source>
</evidence>
<dbReference type="Proteomes" id="UP001321506">
    <property type="component" value="Unassembled WGS sequence"/>
</dbReference>
<dbReference type="InterPro" id="IPR017969">
    <property type="entry name" value="Heavy-metal-associated_CS"/>
</dbReference>
<evidence type="ECO:0000259" key="2">
    <source>
        <dbReference type="PROSITE" id="PS50846"/>
    </source>
</evidence>